<keyword evidence="1" id="KW-1133">Transmembrane helix</keyword>
<dbReference type="Pfam" id="PF19700">
    <property type="entry name" value="DUF6198"/>
    <property type="match status" value="1"/>
</dbReference>
<sequence>MGLAVVPPPDGWAARIALLLGGIVLNGLAGATYIGARLGTGPRDGLMTGLCARTGLSVRLVRTTIELTVLATG</sequence>
<keyword evidence="1" id="KW-0812">Transmembrane</keyword>
<accession>A0A8J3CH98</accession>
<reference evidence="2" key="2">
    <citation type="submission" date="2020-09" db="EMBL/GenBank/DDBJ databases">
        <authorList>
            <person name="Sun Q."/>
            <person name="Zhou Y."/>
        </authorList>
    </citation>
    <scope>NUCLEOTIDE SEQUENCE</scope>
    <source>
        <strain evidence="2">CGMCC 4.5737</strain>
    </source>
</reference>
<keyword evidence="1" id="KW-0472">Membrane</keyword>
<evidence type="ECO:0000313" key="2">
    <source>
        <dbReference type="EMBL" id="GGM69381.1"/>
    </source>
</evidence>
<feature type="transmembrane region" description="Helical" evidence="1">
    <location>
        <begin position="12"/>
        <end position="34"/>
    </location>
</feature>
<keyword evidence="3" id="KW-1185">Reference proteome</keyword>
<reference evidence="2" key="1">
    <citation type="journal article" date="2014" name="Int. J. Syst. Evol. Microbiol.">
        <title>Complete genome sequence of Corynebacterium casei LMG S-19264T (=DSM 44701T), isolated from a smear-ripened cheese.</title>
        <authorList>
            <consortium name="US DOE Joint Genome Institute (JGI-PGF)"/>
            <person name="Walter F."/>
            <person name="Albersmeier A."/>
            <person name="Kalinowski J."/>
            <person name="Ruckert C."/>
        </authorList>
    </citation>
    <scope>NUCLEOTIDE SEQUENCE</scope>
    <source>
        <strain evidence="2">CGMCC 4.5737</strain>
    </source>
</reference>
<organism evidence="2 3">
    <name type="scientific">Longimycelium tulufanense</name>
    <dbReference type="NCBI Taxonomy" id="907463"/>
    <lineage>
        <taxon>Bacteria</taxon>
        <taxon>Bacillati</taxon>
        <taxon>Actinomycetota</taxon>
        <taxon>Actinomycetes</taxon>
        <taxon>Pseudonocardiales</taxon>
        <taxon>Pseudonocardiaceae</taxon>
        <taxon>Longimycelium</taxon>
    </lineage>
</organism>
<dbReference type="InterPro" id="IPR038750">
    <property type="entry name" value="YczE/YyaS-like"/>
</dbReference>
<dbReference type="Proteomes" id="UP000637578">
    <property type="component" value="Unassembled WGS sequence"/>
</dbReference>
<gene>
    <name evidence="2" type="ORF">GCM10012275_44770</name>
</gene>
<name>A0A8J3CH98_9PSEU</name>
<dbReference type="PANTHER" id="PTHR40078">
    <property type="entry name" value="INTEGRAL MEMBRANE PROTEIN-RELATED"/>
    <property type="match status" value="1"/>
</dbReference>
<comment type="caution">
    <text evidence="2">The sequence shown here is derived from an EMBL/GenBank/DDBJ whole genome shotgun (WGS) entry which is preliminary data.</text>
</comment>
<proteinExistence type="predicted"/>
<protein>
    <submittedName>
        <fullName evidence="2">Uncharacterized protein</fullName>
    </submittedName>
</protein>
<dbReference type="AlphaFoldDB" id="A0A8J3CH98"/>
<dbReference type="PANTHER" id="PTHR40078:SF1">
    <property type="entry name" value="INTEGRAL MEMBRANE PROTEIN"/>
    <property type="match status" value="1"/>
</dbReference>
<dbReference type="EMBL" id="BMMK01000024">
    <property type="protein sequence ID" value="GGM69381.1"/>
    <property type="molecule type" value="Genomic_DNA"/>
</dbReference>
<evidence type="ECO:0000313" key="3">
    <source>
        <dbReference type="Proteomes" id="UP000637578"/>
    </source>
</evidence>
<evidence type="ECO:0000256" key="1">
    <source>
        <dbReference type="SAM" id="Phobius"/>
    </source>
</evidence>